<evidence type="ECO:0000259" key="1">
    <source>
        <dbReference type="PROSITE" id="PS50110"/>
    </source>
</evidence>
<keyword evidence="2" id="KW-0808">Transferase</keyword>
<comment type="caution">
    <text evidence="2">The sequence shown here is derived from an EMBL/GenBank/DDBJ whole genome shotgun (WGS) entry which is preliminary data.</text>
</comment>
<dbReference type="GO" id="GO:0000160">
    <property type="term" value="P:phosphorelay signal transduction system"/>
    <property type="evidence" value="ECO:0007669"/>
    <property type="project" value="InterPro"/>
</dbReference>
<dbReference type="PANTHER" id="PTHR43395">
    <property type="entry name" value="SENSOR HISTIDINE KINASE CHEA"/>
    <property type="match status" value="1"/>
</dbReference>
<dbReference type="PROSITE" id="PS50110">
    <property type="entry name" value="RESPONSE_REGULATORY"/>
    <property type="match status" value="1"/>
</dbReference>
<dbReference type="EMBL" id="MLJW01006723">
    <property type="protein sequence ID" value="OIQ66269.1"/>
    <property type="molecule type" value="Genomic_DNA"/>
</dbReference>
<evidence type="ECO:0000313" key="2">
    <source>
        <dbReference type="EMBL" id="OIQ66269.1"/>
    </source>
</evidence>
<dbReference type="InterPro" id="IPR001789">
    <property type="entry name" value="Sig_transdc_resp-reg_receiver"/>
</dbReference>
<name>A0A1J5PRR8_9ZZZZ</name>
<proteinExistence type="predicted"/>
<dbReference type="CDD" id="cd17546">
    <property type="entry name" value="REC_hyHK_CKI1_RcsC-like"/>
    <property type="match status" value="1"/>
</dbReference>
<dbReference type="InterPro" id="IPR051315">
    <property type="entry name" value="Bact_Chemotaxis_CheA"/>
</dbReference>
<dbReference type="Pfam" id="PF00072">
    <property type="entry name" value="Response_reg"/>
    <property type="match status" value="1"/>
</dbReference>
<gene>
    <name evidence="2" type="primary">frzE_12</name>
    <name evidence="2" type="ORF">GALL_521650</name>
</gene>
<dbReference type="GO" id="GO:0004673">
    <property type="term" value="F:protein histidine kinase activity"/>
    <property type="evidence" value="ECO:0007669"/>
    <property type="project" value="UniProtKB-EC"/>
</dbReference>
<protein>
    <submittedName>
        <fullName evidence="2">Gliding motility regulatory protein</fullName>
        <ecNumber evidence="2">2.7.13.3</ecNumber>
    </submittedName>
</protein>
<dbReference type="InterPro" id="IPR011006">
    <property type="entry name" value="CheY-like_superfamily"/>
</dbReference>
<reference evidence="2" key="1">
    <citation type="submission" date="2016-10" db="EMBL/GenBank/DDBJ databases">
        <title>Sequence of Gallionella enrichment culture.</title>
        <authorList>
            <person name="Poehlein A."/>
            <person name="Muehling M."/>
            <person name="Daniel R."/>
        </authorList>
    </citation>
    <scope>NUCLEOTIDE SEQUENCE</scope>
</reference>
<dbReference type="EC" id="2.7.13.3" evidence="2"/>
<dbReference type="Gene3D" id="2.30.30.40">
    <property type="entry name" value="SH3 Domains"/>
    <property type="match status" value="1"/>
</dbReference>
<feature type="domain" description="Response regulatory" evidence="1">
    <location>
        <begin position="69"/>
        <end position="185"/>
    </location>
</feature>
<organism evidence="2">
    <name type="scientific">mine drainage metagenome</name>
    <dbReference type="NCBI Taxonomy" id="410659"/>
    <lineage>
        <taxon>unclassified sequences</taxon>
        <taxon>metagenomes</taxon>
        <taxon>ecological metagenomes</taxon>
    </lineage>
</organism>
<accession>A0A1J5PRR8</accession>
<dbReference type="SUPFAM" id="SSF52172">
    <property type="entry name" value="CheY-like"/>
    <property type="match status" value="1"/>
</dbReference>
<dbReference type="SMART" id="SM00448">
    <property type="entry name" value="REC"/>
    <property type="match status" value="1"/>
</dbReference>
<sequence>MDDILGQDDMVVKPLPAHLKDLKLVTGVTLGAGNRVINVLHVPELLELTRHLEERARPAPAAEESRSASILVVDDSLNTREIERGILEAYGYEVDVAEDGLAAIERTHSRLYDLVITDVEMPRLDGFSLTERLRADDRYRHVPIIIVTSRAKDEDRKRGIQVGADAYILKGAFDQSSLLGTVRNLIG</sequence>
<dbReference type="Gene3D" id="3.40.50.2300">
    <property type="match status" value="1"/>
</dbReference>
<dbReference type="AlphaFoldDB" id="A0A1J5PRR8"/>
<dbReference type="PANTHER" id="PTHR43395:SF1">
    <property type="entry name" value="CHEMOTAXIS PROTEIN CHEA"/>
    <property type="match status" value="1"/>
</dbReference>